<keyword evidence="1" id="KW-0472">Membrane</keyword>
<keyword evidence="1" id="KW-0812">Transmembrane</keyword>
<proteinExistence type="predicted"/>
<evidence type="ECO:0000313" key="2">
    <source>
        <dbReference type="EMBL" id="KKQ98827.1"/>
    </source>
</evidence>
<keyword evidence="1" id="KW-1133">Transmembrane helix</keyword>
<organism evidence="2 3">
    <name type="scientific">Candidatus Woesebacteria bacterium GW2011_GWB1_39_12</name>
    <dbReference type="NCBI Taxonomy" id="1618574"/>
    <lineage>
        <taxon>Bacteria</taxon>
        <taxon>Candidatus Woeseibacteriota</taxon>
    </lineage>
</organism>
<dbReference type="EMBL" id="LBWB01000034">
    <property type="protein sequence ID" value="KKQ98827.1"/>
    <property type="molecule type" value="Genomic_DNA"/>
</dbReference>
<protein>
    <submittedName>
        <fullName evidence="2">Uncharacterized protein</fullName>
    </submittedName>
</protein>
<evidence type="ECO:0000256" key="1">
    <source>
        <dbReference type="SAM" id="Phobius"/>
    </source>
</evidence>
<dbReference type="AlphaFoldDB" id="A0A0G0M6H5"/>
<reference evidence="2 3" key="1">
    <citation type="journal article" date="2015" name="Nature">
        <title>rRNA introns, odd ribosomes, and small enigmatic genomes across a large radiation of phyla.</title>
        <authorList>
            <person name="Brown C.T."/>
            <person name="Hug L.A."/>
            <person name="Thomas B.C."/>
            <person name="Sharon I."/>
            <person name="Castelle C.J."/>
            <person name="Singh A."/>
            <person name="Wilkins M.J."/>
            <person name="Williams K.H."/>
            <person name="Banfield J.F."/>
        </authorList>
    </citation>
    <scope>NUCLEOTIDE SEQUENCE [LARGE SCALE GENOMIC DNA]</scope>
</reference>
<feature type="transmembrane region" description="Helical" evidence="1">
    <location>
        <begin position="28"/>
        <end position="48"/>
    </location>
</feature>
<evidence type="ECO:0000313" key="3">
    <source>
        <dbReference type="Proteomes" id="UP000033881"/>
    </source>
</evidence>
<accession>A0A0G0M6H5</accession>
<gene>
    <name evidence="2" type="ORF">UT24_C0034G0005</name>
</gene>
<dbReference type="STRING" id="1618574.UT24_C0034G0005"/>
<dbReference type="Proteomes" id="UP000033881">
    <property type="component" value="Unassembled WGS sequence"/>
</dbReference>
<comment type="caution">
    <text evidence="2">The sequence shown here is derived from an EMBL/GenBank/DDBJ whole genome shotgun (WGS) entry which is preliminary data.</text>
</comment>
<name>A0A0G0M6H5_9BACT</name>
<sequence length="75" mass="8187">MKLLILHCKNMSARYSLAREDGQKILKALLYSVASAGIVALMGLISTATVPPEFLFLVPLVNAVLVAIKKFVEEK</sequence>